<comment type="function">
    <text evidence="9">Single strand-specific metallo-endoribonuclease involved in late-stage 70S ribosome quality control and in maturation of the 3' terminus of the 16S rRNA.</text>
</comment>
<keyword evidence="6 9" id="KW-0255">Endonuclease</keyword>
<evidence type="ECO:0000256" key="8">
    <source>
        <dbReference type="ARBA" id="ARBA00022833"/>
    </source>
</evidence>
<evidence type="ECO:0000313" key="12">
    <source>
        <dbReference type="Proteomes" id="UP001629536"/>
    </source>
</evidence>
<sequence>MQILIDNQNDLIRLNEELENKIEQALVETLKNTGYGTDYEISISVVDAEEIKQLNAEYRGNDNVTDVLSFPLFEREYIPEEGMLGDIVICSERVKEQAKEFGHSEEREFVYLAVHSMLHLLGYDHMEEDEKIEMRSKEKEIMKNLGIFK</sequence>
<proteinExistence type="inferred from homology"/>
<feature type="binding site" evidence="9">
    <location>
        <position position="119"/>
    </location>
    <ligand>
        <name>Zn(2+)</name>
        <dbReference type="ChEBI" id="CHEBI:29105"/>
        <note>catalytic</note>
    </ligand>
</feature>
<evidence type="ECO:0000313" key="11">
    <source>
        <dbReference type="EMBL" id="MFM1525432.1"/>
    </source>
</evidence>
<gene>
    <name evidence="9 11" type="primary">ybeY</name>
    <name evidence="11" type="ORF">ABGF40_07070</name>
</gene>
<dbReference type="PANTHER" id="PTHR46986">
    <property type="entry name" value="ENDORIBONUCLEASE YBEY, CHLOROPLASTIC"/>
    <property type="match status" value="1"/>
</dbReference>
<dbReference type="InterPro" id="IPR023091">
    <property type="entry name" value="MetalPrtase_cat_dom_sf_prd"/>
</dbReference>
<keyword evidence="9" id="KW-0963">Cytoplasm</keyword>
<dbReference type="NCBIfam" id="TIGR00043">
    <property type="entry name" value="rRNA maturation RNase YbeY"/>
    <property type="match status" value="1"/>
</dbReference>
<dbReference type="InterPro" id="IPR020549">
    <property type="entry name" value="YbeY_CS"/>
</dbReference>
<dbReference type="RefSeq" id="WP_408104740.1">
    <property type="nucleotide sequence ID" value="NZ_JBFNFH010000018.1"/>
</dbReference>
<evidence type="ECO:0000256" key="6">
    <source>
        <dbReference type="ARBA" id="ARBA00022759"/>
    </source>
</evidence>
<comment type="similarity">
    <text evidence="1 9">Belongs to the endoribonuclease YbeY family.</text>
</comment>
<keyword evidence="3 9" id="KW-0698">rRNA processing</keyword>
<evidence type="ECO:0000256" key="1">
    <source>
        <dbReference type="ARBA" id="ARBA00010875"/>
    </source>
</evidence>
<dbReference type="InterPro" id="IPR002036">
    <property type="entry name" value="YbeY"/>
</dbReference>
<evidence type="ECO:0000256" key="7">
    <source>
        <dbReference type="ARBA" id="ARBA00022801"/>
    </source>
</evidence>
<dbReference type="Pfam" id="PF02130">
    <property type="entry name" value="YbeY"/>
    <property type="match status" value="1"/>
</dbReference>
<comment type="cofactor">
    <cofactor evidence="9">
        <name>Zn(2+)</name>
        <dbReference type="ChEBI" id="CHEBI:29105"/>
    </cofactor>
    <text evidence="9">Binds 1 zinc ion.</text>
</comment>
<reference evidence="11 12" key="1">
    <citation type="journal article" date="2024" name="Front. Microbiol.">
        <title>Pangenomic and biochemical analyses of Helcococcus ovis reveal widespread tetracycline resistance and a novel bacterial species, Helcococcus bovis.</title>
        <authorList>
            <person name="Cunha F."/>
            <person name="Zhai Y."/>
            <person name="Casaro S."/>
            <person name="Jones K.L."/>
            <person name="Hernandez M."/>
            <person name="Bisinotto R.S."/>
            <person name="Kariyawasam S."/>
            <person name="Brown M.B."/>
            <person name="Phillips A."/>
            <person name="Jeong K.C."/>
            <person name="Galvao K.N."/>
        </authorList>
    </citation>
    <scope>NUCLEOTIDE SEQUENCE [LARGE SCALE GENOMIC DNA]</scope>
    <source>
        <strain evidence="11 12">KG197</strain>
    </source>
</reference>
<keyword evidence="10" id="KW-0175">Coiled coil</keyword>
<keyword evidence="4 9" id="KW-0540">Nuclease</keyword>
<keyword evidence="12" id="KW-1185">Reference proteome</keyword>
<evidence type="ECO:0000256" key="2">
    <source>
        <dbReference type="ARBA" id="ARBA00022517"/>
    </source>
</evidence>
<evidence type="ECO:0000256" key="4">
    <source>
        <dbReference type="ARBA" id="ARBA00022722"/>
    </source>
</evidence>
<keyword evidence="2 9" id="KW-0690">Ribosome biogenesis</keyword>
<dbReference type="HAMAP" id="MF_00009">
    <property type="entry name" value="Endoribonucl_YbeY"/>
    <property type="match status" value="1"/>
</dbReference>
<comment type="caution">
    <text evidence="11">The sequence shown here is derived from an EMBL/GenBank/DDBJ whole genome shotgun (WGS) entry which is preliminary data.</text>
</comment>
<evidence type="ECO:0000256" key="5">
    <source>
        <dbReference type="ARBA" id="ARBA00022723"/>
    </source>
</evidence>
<evidence type="ECO:0000256" key="9">
    <source>
        <dbReference type="HAMAP-Rule" id="MF_00009"/>
    </source>
</evidence>
<keyword evidence="7 9" id="KW-0378">Hydrolase</keyword>
<dbReference type="Proteomes" id="UP001629536">
    <property type="component" value="Unassembled WGS sequence"/>
</dbReference>
<dbReference type="Gene3D" id="3.40.390.30">
    <property type="entry name" value="Metalloproteases ('zincins'), catalytic domain"/>
    <property type="match status" value="1"/>
</dbReference>
<dbReference type="PROSITE" id="PS01306">
    <property type="entry name" value="UPF0054"/>
    <property type="match status" value="1"/>
</dbReference>
<evidence type="ECO:0000256" key="3">
    <source>
        <dbReference type="ARBA" id="ARBA00022552"/>
    </source>
</evidence>
<keyword evidence="5 9" id="KW-0479">Metal-binding</keyword>
<dbReference type="SUPFAM" id="SSF55486">
    <property type="entry name" value="Metalloproteases ('zincins'), catalytic domain"/>
    <property type="match status" value="1"/>
</dbReference>
<dbReference type="EC" id="3.1.-.-" evidence="9"/>
<evidence type="ECO:0000256" key="10">
    <source>
        <dbReference type="SAM" id="Coils"/>
    </source>
</evidence>
<organism evidence="11 12">
    <name type="scientific">Helcococcus bovis</name>
    <dbReference type="NCBI Taxonomy" id="3153252"/>
    <lineage>
        <taxon>Bacteria</taxon>
        <taxon>Bacillati</taxon>
        <taxon>Bacillota</taxon>
        <taxon>Tissierellia</taxon>
        <taxon>Tissierellales</taxon>
        <taxon>Peptoniphilaceae</taxon>
        <taxon>Helcococcus</taxon>
    </lineage>
</organism>
<feature type="binding site" evidence="9">
    <location>
        <position position="115"/>
    </location>
    <ligand>
        <name>Zn(2+)</name>
        <dbReference type="ChEBI" id="CHEBI:29105"/>
        <note>catalytic</note>
    </ligand>
</feature>
<dbReference type="EMBL" id="JBFNFH010000018">
    <property type="protein sequence ID" value="MFM1525432.1"/>
    <property type="molecule type" value="Genomic_DNA"/>
</dbReference>
<feature type="coiled-coil region" evidence="10">
    <location>
        <begin position="1"/>
        <end position="28"/>
    </location>
</feature>
<name>A0ABW9F7Q4_9FIRM</name>
<accession>A0ABW9F7Q4</accession>
<protein>
    <recommendedName>
        <fullName evidence="9">Endoribonuclease YbeY</fullName>
        <ecNumber evidence="9">3.1.-.-</ecNumber>
    </recommendedName>
</protein>
<feature type="binding site" evidence="9">
    <location>
        <position position="125"/>
    </location>
    <ligand>
        <name>Zn(2+)</name>
        <dbReference type="ChEBI" id="CHEBI:29105"/>
        <note>catalytic</note>
    </ligand>
</feature>
<comment type="subcellular location">
    <subcellularLocation>
        <location evidence="9">Cytoplasm</location>
    </subcellularLocation>
</comment>
<dbReference type="PANTHER" id="PTHR46986:SF1">
    <property type="entry name" value="ENDORIBONUCLEASE YBEY, CHLOROPLASTIC"/>
    <property type="match status" value="1"/>
</dbReference>
<keyword evidence="8 9" id="KW-0862">Zinc</keyword>